<dbReference type="OrthoDB" id="5074435at2"/>
<keyword evidence="1" id="KW-1133">Transmembrane helix</keyword>
<evidence type="ECO:0000313" key="3">
    <source>
        <dbReference type="Proteomes" id="UP000298358"/>
    </source>
</evidence>
<evidence type="ECO:0000313" key="2">
    <source>
        <dbReference type="EMBL" id="TFU33063.1"/>
    </source>
</evidence>
<comment type="caution">
    <text evidence="2">The sequence shown here is derived from an EMBL/GenBank/DDBJ whole genome shotgun (WGS) entry which is preliminary data.</text>
</comment>
<keyword evidence="1" id="KW-0812">Transmembrane</keyword>
<evidence type="ECO:0000256" key="1">
    <source>
        <dbReference type="SAM" id="Phobius"/>
    </source>
</evidence>
<dbReference type="EMBL" id="SPQB01000014">
    <property type="protein sequence ID" value="TFU33063.1"/>
    <property type="molecule type" value="Genomic_DNA"/>
</dbReference>
<proteinExistence type="predicted"/>
<dbReference type="AlphaFoldDB" id="A0A4Y9FWV3"/>
<dbReference type="RefSeq" id="WP_135114241.1">
    <property type="nucleotide sequence ID" value="NZ_JADGLL010000014.1"/>
</dbReference>
<feature type="transmembrane region" description="Helical" evidence="1">
    <location>
        <begin position="39"/>
        <end position="57"/>
    </location>
</feature>
<keyword evidence="1" id="KW-0472">Membrane</keyword>
<keyword evidence="3" id="KW-1185">Reference proteome</keyword>
<name>A0A4Y9FWV3_9MICO</name>
<reference evidence="2 3" key="1">
    <citation type="submission" date="2019-03" db="EMBL/GenBank/DDBJ databases">
        <title>Diversity of the mouse oral microbiome.</title>
        <authorList>
            <person name="Joseph S."/>
            <person name="Aduse-Opoku J."/>
            <person name="Curtis M."/>
            <person name="Wade W."/>
            <person name="Hashim A."/>
        </authorList>
    </citation>
    <scope>NUCLEOTIDE SEQUENCE [LARGE SCALE GENOMIC DNA]</scope>
    <source>
        <strain evidence="2 3">P1012</strain>
    </source>
</reference>
<organism evidence="2 3">
    <name type="scientific">Microbacterium paludicola</name>
    <dbReference type="NCBI Taxonomy" id="300019"/>
    <lineage>
        <taxon>Bacteria</taxon>
        <taxon>Bacillati</taxon>
        <taxon>Actinomycetota</taxon>
        <taxon>Actinomycetes</taxon>
        <taxon>Micrococcales</taxon>
        <taxon>Microbacteriaceae</taxon>
        <taxon>Microbacterium</taxon>
    </lineage>
</organism>
<sequence length="110" mass="11348">MIDQIASLAVEATNLAATAQPSLVEASISDKANQLIADWTTVIRGAAVLAAITLVVVTAIKTKLAWAATALSLVVGGAMIWGVTMDGLGWFSQGVDNELAIVHEISDTTV</sequence>
<protein>
    <submittedName>
        <fullName evidence="2">Uncharacterized protein</fullName>
    </submittedName>
</protein>
<gene>
    <name evidence="2" type="ORF">E4U02_07555</name>
</gene>
<dbReference type="Proteomes" id="UP000298358">
    <property type="component" value="Unassembled WGS sequence"/>
</dbReference>
<feature type="transmembrane region" description="Helical" evidence="1">
    <location>
        <begin position="64"/>
        <end position="83"/>
    </location>
</feature>
<accession>A0A4Y9FWV3</accession>